<feature type="region of interest" description="Disordered" evidence="1">
    <location>
        <begin position="327"/>
        <end position="353"/>
    </location>
</feature>
<dbReference type="InterPro" id="IPR001202">
    <property type="entry name" value="WW_dom"/>
</dbReference>
<protein>
    <recommendedName>
        <fullName evidence="4">WW domain-containing protein</fullName>
    </recommendedName>
</protein>
<dbReference type="AlphaFoldDB" id="A0A812WXS1"/>
<evidence type="ECO:0008006" key="4">
    <source>
        <dbReference type="Google" id="ProtNLM"/>
    </source>
</evidence>
<organism evidence="2 3">
    <name type="scientific">Symbiodinium pilosum</name>
    <name type="common">Dinoflagellate</name>
    <dbReference type="NCBI Taxonomy" id="2952"/>
    <lineage>
        <taxon>Eukaryota</taxon>
        <taxon>Sar</taxon>
        <taxon>Alveolata</taxon>
        <taxon>Dinophyceae</taxon>
        <taxon>Suessiales</taxon>
        <taxon>Symbiodiniaceae</taxon>
        <taxon>Symbiodinium</taxon>
    </lineage>
</organism>
<evidence type="ECO:0000313" key="3">
    <source>
        <dbReference type="Proteomes" id="UP000649617"/>
    </source>
</evidence>
<dbReference type="Gene3D" id="2.20.70.10">
    <property type="match status" value="1"/>
</dbReference>
<gene>
    <name evidence="2" type="ORF">SPIL2461_LOCUS19791</name>
</gene>
<dbReference type="OrthoDB" id="191651at2759"/>
<accession>A0A812WXS1</accession>
<reference evidence="2" key="1">
    <citation type="submission" date="2021-02" db="EMBL/GenBank/DDBJ databases">
        <authorList>
            <person name="Dougan E. K."/>
            <person name="Rhodes N."/>
            <person name="Thang M."/>
            <person name="Chan C."/>
        </authorList>
    </citation>
    <scope>NUCLEOTIDE SEQUENCE</scope>
</reference>
<name>A0A812WXS1_SYMPI</name>
<evidence type="ECO:0000256" key="1">
    <source>
        <dbReference type="SAM" id="MobiDB-lite"/>
    </source>
</evidence>
<keyword evidence="3" id="KW-1185">Reference proteome</keyword>
<dbReference type="Proteomes" id="UP000649617">
    <property type="component" value="Unassembled WGS sequence"/>
</dbReference>
<comment type="caution">
    <text evidence="2">The sequence shown here is derived from an EMBL/GenBank/DDBJ whole genome shotgun (WGS) entry which is preliminary data.</text>
</comment>
<dbReference type="CDD" id="cd00201">
    <property type="entry name" value="WW"/>
    <property type="match status" value="1"/>
</dbReference>
<proteinExistence type="predicted"/>
<dbReference type="EMBL" id="CAJNIZ010044847">
    <property type="protein sequence ID" value="CAE7702914.1"/>
    <property type="molecule type" value="Genomic_DNA"/>
</dbReference>
<sequence>MAMLLDALGVPRQGLMARLSSQLASWMLQGKHANQIITQGSLSGAVALIPIYPPKKSWLPPGSSLERMPDAASRDLARLSLVALLATWRAGGVAAPVTPELLDPPRDREGRLLTDPEWRRCEVPALLQQWRPDFVLSFGALDEVFLRTASNRRTPWSVRVPHVRLKLEADRRPRGIQFPGPGFRNDSSLDPTEVAISFCGGEEITFADLLSAVADPAGNMPCSSEGAAGIVRLLRMARERSSSSIRPRERPWWELQGQENFFGPWPPKRLPKLQTMWVAVDAADPSRQGRTLDGHVYFWNRESNETTWTSPWGGRRSQQRVKSRLQEVYGSSSEGPRMMRTSGSRLGRSSAGNQQFPHARVGLVLEYMNPFGRKLAAPVPQARESRETL</sequence>
<evidence type="ECO:0000313" key="2">
    <source>
        <dbReference type="EMBL" id="CAE7702914.1"/>
    </source>
</evidence>